<name>A0A4R1QJP8_9FIRM</name>
<keyword evidence="1" id="KW-0472">Membrane</keyword>
<dbReference type="OrthoDB" id="2059597at2"/>
<feature type="transmembrane region" description="Helical" evidence="1">
    <location>
        <begin position="55"/>
        <end position="73"/>
    </location>
</feature>
<sequence>MKTSTKIWLWFALVLCAATTVMNACFGRWPSVIVAIVSLAGLCMVLFAKKKAGFTLMCCCCVVSFFVAVLGSLGQPGLLVSILMSLVGSLLVPVITWLFLRRDWASLN</sequence>
<gene>
    <name evidence="2" type="ORF">EDD77_12642</name>
</gene>
<protein>
    <submittedName>
        <fullName evidence="2">Uncharacterized protein</fullName>
    </submittedName>
</protein>
<evidence type="ECO:0000256" key="1">
    <source>
        <dbReference type="SAM" id="Phobius"/>
    </source>
</evidence>
<comment type="caution">
    <text evidence="2">The sequence shown here is derived from an EMBL/GenBank/DDBJ whole genome shotgun (WGS) entry which is preliminary data.</text>
</comment>
<evidence type="ECO:0000313" key="2">
    <source>
        <dbReference type="EMBL" id="TCL53868.1"/>
    </source>
</evidence>
<keyword evidence="1" id="KW-1133">Transmembrane helix</keyword>
<dbReference type="AlphaFoldDB" id="A0A4R1QJP8"/>
<feature type="transmembrane region" description="Helical" evidence="1">
    <location>
        <begin position="79"/>
        <end position="100"/>
    </location>
</feature>
<proteinExistence type="predicted"/>
<dbReference type="RefSeq" id="WP_058962625.1">
    <property type="nucleotide sequence ID" value="NZ_CABKVM010000010.1"/>
</dbReference>
<organism evidence="2 3">
    <name type="scientific">Allofournierella massiliensis</name>
    <dbReference type="NCBI Taxonomy" id="1650663"/>
    <lineage>
        <taxon>Bacteria</taxon>
        <taxon>Bacillati</taxon>
        <taxon>Bacillota</taxon>
        <taxon>Clostridia</taxon>
        <taxon>Eubacteriales</taxon>
        <taxon>Oscillospiraceae</taxon>
        <taxon>Allofournierella</taxon>
    </lineage>
</organism>
<feature type="transmembrane region" description="Helical" evidence="1">
    <location>
        <begin position="33"/>
        <end position="48"/>
    </location>
</feature>
<keyword evidence="1" id="KW-0812">Transmembrane</keyword>
<dbReference type="STRING" id="1650663.GCA_001486665_00083"/>
<evidence type="ECO:0000313" key="3">
    <source>
        <dbReference type="Proteomes" id="UP000295184"/>
    </source>
</evidence>
<dbReference type="EMBL" id="SLUM01000026">
    <property type="protein sequence ID" value="TCL53868.1"/>
    <property type="molecule type" value="Genomic_DNA"/>
</dbReference>
<dbReference type="Proteomes" id="UP000295184">
    <property type="component" value="Unassembled WGS sequence"/>
</dbReference>
<reference evidence="2 3" key="1">
    <citation type="submission" date="2019-03" db="EMBL/GenBank/DDBJ databases">
        <title>Genomic Encyclopedia of Type Strains, Phase IV (KMG-IV): sequencing the most valuable type-strain genomes for metagenomic binning, comparative biology and taxonomic classification.</title>
        <authorList>
            <person name="Goeker M."/>
        </authorList>
    </citation>
    <scope>NUCLEOTIDE SEQUENCE [LARGE SCALE GENOMIC DNA]</scope>
    <source>
        <strain evidence="2 3">DSM 100451</strain>
    </source>
</reference>
<dbReference type="GeneID" id="97382111"/>
<accession>A0A4R1QJP8</accession>